<proteinExistence type="predicted"/>
<evidence type="ECO:0000313" key="2">
    <source>
        <dbReference type="Proteomes" id="UP001186974"/>
    </source>
</evidence>
<evidence type="ECO:0000313" key="1">
    <source>
        <dbReference type="EMBL" id="KAK3064297.1"/>
    </source>
</evidence>
<comment type="caution">
    <text evidence="1">The sequence shown here is derived from an EMBL/GenBank/DDBJ whole genome shotgun (WGS) entry which is preliminary data.</text>
</comment>
<organism evidence="1 2">
    <name type="scientific">Coniosporium uncinatum</name>
    <dbReference type="NCBI Taxonomy" id="93489"/>
    <lineage>
        <taxon>Eukaryota</taxon>
        <taxon>Fungi</taxon>
        <taxon>Dikarya</taxon>
        <taxon>Ascomycota</taxon>
        <taxon>Pezizomycotina</taxon>
        <taxon>Dothideomycetes</taxon>
        <taxon>Dothideomycetes incertae sedis</taxon>
        <taxon>Coniosporium</taxon>
    </lineage>
</organism>
<dbReference type="Proteomes" id="UP001186974">
    <property type="component" value="Unassembled WGS sequence"/>
</dbReference>
<dbReference type="EMBL" id="JAWDJW010006554">
    <property type="protein sequence ID" value="KAK3064297.1"/>
    <property type="molecule type" value="Genomic_DNA"/>
</dbReference>
<name>A0ACC3DA71_9PEZI</name>
<accession>A0ACC3DA71</accession>
<protein>
    <submittedName>
        <fullName evidence="1">Uncharacterized protein</fullName>
    </submittedName>
</protein>
<sequence length="153" mass="16404">MSLLLLSAVAAFNAITASACSTQQVKQTFYGWPDNDPAGPAIAYDCGRDYTAGGSGTYDNPLTFAFGQRRIQSCDTDWTDSGIYHIDVFVGSNQGGGGQNQIDCEIRLTTGDQTIVRAPAVDYNVDTTELYQLDGSGCITYVYAYDVANSCSM</sequence>
<keyword evidence="2" id="KW-1185">Reference proteome</keyword>
<reference evidence="1" key="1">
    <citation type="submission" date="2024-09" db="EMBL/GenBank/DDBJ databases">
        <title>Black Yeasts Isolated from many extreme environments.</title>
        <authorList>
            <person name="Coleine C."/>
            <person name="Stajich J.E."/>
            <person name="Selbmann L."/>
        </authorList>
    </citation>
    <scope>NUCLEOTIDE SEQUENCE</scope>
    <source>
        <strain evidence="1">CCFEE 5737</strain>
    </source>
</reference>
<gene>
    <name evidence="1" type="ORF">LTS18_008458</name>
</gene>